<keyword evidence="6" id="KW-1185">Reference proteome</keyword>
<comment type="caution">
    <text evidence="5">The sequence shown here is derived from an EMBL/GenBank/DDBJ whole genome shotgun (WGS) entry which is preliminary data.</text>
</comment>
<evidence type="ECO:0000313" key="5">
    <source>
        <dbReference type="EMBL" id="MBB3210389.1"/>
    </source>
</evidence>
<dbReference type="InterPro" id="IPR018060">
    <property type="entry name" value="HTH_AraC"/>
</dbReference>
<dbReference type="PROSITE" id="PS01124">
    <property type="entry name" value="HTH_ARAC_FAMILY_2"/>
    <property type="match status" value="1"/>
</dbReference>
<dbReference type="Pfam" id="PF12833">
    <property type="entry name" value="HTH_18"/>
    <property type="match status" value="1"/>
</dbReference>
<keyword evidence="1" id="KW-0805">Transcription regulation</keyword>
<dbReference type="Proteomes" id="UP000536179">
    <property type="component" value="Unassembled WGS sequence"/>
</dbReference>
<dbReference type="AlphaFoldDB" id="A0A7W5E563"/>
<dbReference type="Pfam" id="PF07883">
    <property type="entry name" value="Cupin_2"/>
    <property type="match status" value="1"/>
</dbReference>
<evidence type="ECO:0000256" key="2">
    <source>
        <dbReference type="ARBA" id="ARBA00023125"/>
    </source>
</evidence>
<organism evidence="5 6">
    <name type="scientific">Aporhodopirellula rubra</name>
    <dbReference type="NCBI Taxonomy" id="980271"/>
    <lineage>
        <taxon>Bacteria</taxon>
        <taxon>Pseudomonadati</taxon>
        <taxon>Planctomycetota</taxon>
        <taxon>Planctomycetia</taxon>
        <taxon>Pirellulales</taxon>
        <taxon>Pirellulaceae</taxon>
        <taxon>Aporhodopirellula</taxon>
    </lineage>
</organism>
<protein>
    <submittedName>
        <fullName evidence="5">AraC-like DNA-binding protein</fullName>
    </submittedName>
</protein>
<dbReference type="SUPFAM" id="SSF51182">
    <property type="entry name" value="RmlC-like cupins"/>
    <property type="match status" value="1"/>
</dbReference>
<evidence type="ECO:0000313" key="6">
    <source>
        <dbReference type="Proteomes" id="UP000536179"/>
    </source>
</evidence>
<keyword evidence="3" id="KW-0804">Transcription</keyword>
<dbReference type="GO" id="GO:0003700">
    <property type="term" value="F:DNA-binding transcription factor activity"/>
    <property type="evidence" value="ECO:0007669"/>
    <property type="project" value="InterPro"/>
</dbReference>
<dbReference type="PRINTS" id="PR00032">
    <property type="entry name" value="HTHARAC"/>
</dbReference>
<dbReference type="RefSeq" id="WP_184309662.1">
    <property type="nucleotide sequence ID" value="NZ_JACHXU010000036.1"/>
</dbReference>
<feature type="domain" description="HTH araC/xylS-type" evidence="4">
    <location>
        <begin position="176"/>
        <end position="274"/>
    </location>
</feature>
<name>A0A7W5E563_9BACT</name>
<dbReference type="GO" id="GO:0043565">
    <property type="term" value="F:sequence-specific DNA binding"/>
    <property type="evidence" value="ECO:0007669"/>
    <property type="project" value="InterPro"/>
</dbReference>
<dbReference type="InterPro" id="IPR018062">
    <property type="entry name" value="HTH_AraC-typ_CS"/>
</dbReference>
<keyword evidence="2 5" id="KW-0238">DNA-binding</keyword>
<dbReference type="InterPro" id="IPR011051">
    <property type="entry name" value="RmlC_Cupin_sf"/>
</dbReference>
<dbReference type="EMBL" id="JACHXU010000036">
    <property type="protein sequence ID" value="MBB3210389.1"/>
    <property type="molecule type" value="Genomic_DNA"/>
</dbReference>
<dbReference type="InterPro" id="IPR013096">
    <property type="entry name" value="Cupin_2"/>
</dbReference>
<evidence type="ECO:0000256" key="3">
    <source>
        <dbReference type="ARBA" id="ARBA00023163"/>
    </source>
</evidence>
<reference evidence="5 6" key="1">
    <citation type="submission" date="2020-08" db="EMBL/GenBank/DDBJ databases">
        <title>Genomic Encyclopedia of Type Strains, Phase III (KMG-III): the genomes of soil and plant-associated and newly described type strains.</title>
        <authorList>
            <person name="Whitman W."/>
        </authorList>
    </citation>
    <scope>NUCLEOTIDE SEQUENCE [LARGE SCALE GENOMIC DNA]</scope>
    <source>
        <strain evidence="5 6">CECT 8075</strain>
    </source>
</reference>
<evidence type="ECO:0000256" key="1">
    <source>
        <dbReference type="ARBA" id="ARBA00023015"/>
    </source>
</evidence>
<accession>A0A7W5E563</accession>
<gene>
    <name evidence="5" type="ORF">FHS27_006236</name>
</gene>
<dbReference type="InterPro" id="IPR014710">
    <property type="entry name" value="RmlC-like_jellyroll"/>
</dbReference>
<dbReference type="PROSITE" id="PS00041">
    <property type="entry name" value="HTH_ARAC_FAMILY_1"/>
    <property type="match status" value="1"/>
</dbReference>
<dbReference type="InterPro" id="IPR009057">
    <property type="entry name" value="Homeodomain-like_sf"/>
</dbReference>
<dbReference type="PANTHER" id="PTHR43280">
    <property type="entry name" value="ARAC-FAMILY TRANSCRIPTIONAL REGULATOR"/>
    <property type="match status" value="1"/>
</dbReference>
<dbReference type="SMART" id="SM00342">
    <property type="entry name" value="HTH_ARAC"/>
    <property type="match status" value="1"/>
</dbReference>
<dbReference type="Gene3D" id="1.10.10.60">
    <property type="entry name" value="Homeodomain-like"/>
    <property type="match status" value="2"/>
</dbReference>
<evidence type="ECO:0000259" key="4">
    <source>
        <dbReference type="PROSITE" id="PS01124"/>
    </source>
</evidence>
<dbReference type="InterPro" id="IPR020449">
    <property type="entry name" value="Tscrpt_reg_AraC-type_HTH"/>
</dbReference>
<dbReference type="Gene3D" id="2.60.120.10">
    <property type="entry name" value="Jelly Rolls"/>
    <property type="match status" value="1"/>
</dbReference>
<sequence>MPPFFHISKNVNPPGCHNAQVPHEHDHHEILFCVDGAGAQLFEYQEYSLNAGDMFFFPAGTRHCSIFLPNKSFECYVVGFQNEIFSLASAGDKEVLNIVEKMRLLHGKVALSGAAQPLIEFVLKKLLSEHQRKQNAYLAGIKMVCTELFVAIARDPRFEEEGEQICLPPSDERMVREIIDYLESYYMGPVSVDTVLEFCPLSRTRLHSVFKEITGFTLIQYLTSIRVKRAKELLTSTDMPIGNISRSTGFCSPAYFGQVFKKEAGVSPGEYRNTRLVN</sequence>
<dbReference type="PANTHER" id="PTHR43280:SF28">
    <property type="entry name" value="HTH-TYPE TRANSCRIPTIONAL ACTIVATOR RHAS"/>
    <property type="match status" value="1"/>
</dbReference>
<dbReference type="SUPFAM" id="SSF46689">
    <property type="entry name" value="Homeodomain-like"/>
    <property type="match status" value="2"/>
</dbReference>
<proteinExistence type="predicted"/>